<dbReference type="Proteomes" id="UP000249467">
    <property type="component" value="Unassembled WGS sequence"/>
</dbReference>
<name>A0A2W4W5H1_9CYAN</name>
<feature type="region of interest" description="Disordered" evidence="1">
    <location>
        <begin position="1"/>
        <end position="45"/>
    </location>
</feature>
<reference evidence="3 4" key="1">
    <citation type="submission" date="2018-04" db="EMBL/GenBank/DDBJ databases">
        <authorList>
            <person name="Go L.Y."/>
            <person name="Mitchell J.A."/>
        </authorList>
    </citation>
    <scope>NUCLEOTIDE SEQUENCE [LARGE SCALE GENOMIC DNA]</scope>
    <source>
        <strain evidence="3">ULC066bin1</strain>
    </source>
</reference>
<evidence type="ECO:0000256" key="1">
    <source>
        <dbReference type="SAM" id="MobiDB-lite"/>
    </source>
</evidence>
<dbReference type="EMBL" id="QBML01000017">
    <property type="protein sequence ID" value="PZO39600.1"/>
    <property type="molecule type" value="Genomic_DNA"/>
</dbReference>
<keyword evidence="2" id="KW-0472">Membrane</keyword>
<sequence length="442" mass="48682">MGITNSMFAKKKNPQQGVGNDPDVQTIQNQGSAPATSTTNPPQSSAIQRYTELETELTRSSQVAPTQNSGLQKFGRRLIWIGVLVGIPVGVIYVLNLPYPVIRQPVAKNAPLLLLPSNMAIEANFKQGQATVEEARQLIESPTSPADLDRGEIKLKEGKSALDSIPVSYVADWADYSRGYWGYGWEFSPAALQGARVKVGQLEAKVFQEKNAQIALTDVEKEVIMAKAQLQQNSSPIEKKSAVQNWQAAIDRLNQIPPQTMAGRKAQQLISTSTRDLRAMAGLSVGNEKVGSLLGAAEEFAKKAAETGRNPPHTSARWTEIASMWQEAIQRLEKITAEDIQSYPEAQRRLVEYRASLSEVRVRLKNEQEAVQSIDLANQKLTTLWASLPKDGKDLNKNKAIANFIAINNDLEKISNGTTVYLKAQEVKLQVQQQLKLLQSAK</sequence>
<evidence type="ECO:0000256" key="2">
    <source>
        <dbReference type="SAM" id="Phobius"/>
    </source>
</evidence>
<organism evidence="3 4">
    <name type="scientific">Pseudanabaena frigida</name>
    <dbReference type="NCBI Taxonomy" id="945775"/>
    <lineage>
        <taxon>Bacteria</taxon>
        <taxon>Bacillati</taxon>
        <taxon>Cyanobacteriota</taxon>
        <taxon>Cyanophyceae</taxon>
        <taxon>Pseudanabaenales</taxon>
        <taxon>Pseudanabaenaceae</taxon>
        <taxon>Pseudanabaena</taxon>
    </lineage>
</organism>
<gene>
    <name evidence="3" type="ORF">DCF19_13525</name>
</gene>
<proteinExistence type="predicted"/>
<evidence type="ECO:0000313" key="4">
    <source>
        <dbReference type="Proteomes" id="UP000249467"/>
    </source>
</evidence>
<comment type="caution">
    <text evidence="3">The sequence shown here is derived from an EMBL/GenBank/DDBJ whole genome shotgun (WGS) entry which is preliminary data.</text>
</comment>
<protein>
    <submittedName>
        <fullName evidence="3">Uncharacterized protein</fullName>
    </submittedName>
</protein>
<accession>A0A2W4W5H1</accession>
<evidence type="ECO:0000313" key="3">
    <source>
        <dbReference type="EMBL" id="PZO39600.1"/>
    </source>
</evidence>
<reference evidence="3 4" key="2">
    <citation type="submission" date="2018-06" db="EMBL/GenBank/DDBJ databases">
        <title>Metagenomic assembly of (sub)arctic Cyanobacteria and their associated microbiome from non-axenic cultures.</title>
        <authorList>
            <person name="Baurain D."/>
        </authorList>
    </citation>
    <scope>NUCLEOTIDE SEQUENCE [LARGE SCALE GENOMIC DNA]</scope>
    <source>
        <strain evidence="3">ULC066bin1</strain>
    </source>
</reference>
<keyword evidence="2" id="KW-0812">Transmembrane</keyword>
<keyword evidence="2" id="KW-1133">Transmembrane helix</keyword>
<feature type="compositionally biased region" description="Polar residues" evidence="1">
    <location>
        <begin position="14"/>
        <end position="45"/>
    </location>
</feature>
<feature type="transmembrane region" description="Helical" evidence="2">
    <location>
        <begin position="78"/>
        <end position="99"/>
    </location>
</feature>
<dbReference type="AlphaFoldDB" id="A0A2W4W5H1"/>